<dbReference type="PRINTS" id="PR00364">
    <property type="entry name" value="DISEASERSIST"/>
</dbReference>
<evidence type="ECO:0000259" key="5">
    <source>
        <dbReference type="Pfam" id="PF23559"/>
    </source>
</evidence>
<evidence type="ECO:0000256" key="2">
    <source>
        <dbReference type="ARBA" id="ARBA00022821"/>
    </source>
</evidence>
<keyword evidence="2" id="KW-0611">Plant defense</keyword>
<feature type="region of interest" description="Disordered" evidence="3">
    <location>
        <begin position="907"/>
        <end position="1048"/>
    </location>
</feature>
<dbReference type="InterPro" id="IPR044974">
    <property type="entry name" value="Disease_R_plants"/>
</dbReference>
<gene>
    <name evidence="7" type="ORF">NCGR_LOCUS62513</name>
</gene>
<feature type="compositionally biased region" description="Basic and acidic residues" evidence="3">
    <location>
        <begin position="839"/>
        <end position="856"/>
    </location>
</feature>
<feature type="domain" description="Disease resistance protein winged helix" evidence="5">
    <location>
        <begin position="363"/>
        <end position="430"/>
    </location>
</feature>
<feature type="compositionally biased region" description="Basic and acidic residues" evidence="3">
    <location>
        <begin position="1039"/>
        <end position="1048"/>
    </location>
</feature>
<evidence type="ECO:0000259" key="6">
    <source>
        <dbReference type="Pfam" id="PF23598"/>
    </source>
</evidence>
<dbReference type="InterPro" id="IPR036388">
    <property type="entry name" value="WH-like_DNA-bd_sf"/>
</dbReference>
<evidence type="ECO:0000256" key="1">
    <source>
        <dbReference type="ARBA" id="ARBA00022737"/>
    </source>
</evidence>
<dbReference type="GO" id="GO:0098542">
    <property type="term" value="P:defense response to other organism"/>
    <property type="evidence" value="ECO:0007669"/>
    <property type="project" value="TreeGrafter"/>
</dbReference>
<dbReference type="SUPFAM" id="SSF52540">
    <property type="entry name" value="P-loop containing nucleoside triphosphate hydrolases"/>
    <property type="match status" value="1"/>
</dbReference>
<dbReference type="GO" id="GO:0043531">
    <property type="term" value="F:ADP binding"/>
    <property type="evidence" value="ECO:0007669"/>
    <property type="project" value="InterPro"/>
</dbReference>
<dbReference type="SUPFAM" id="SSF52058">
    <property type="entry name" value="L domain-like"/>
    <property type="match status" value="1"/>
</dbReference>
<dbReference type="Gene3D" id="1.10.10.10">
    <property type="entry name" value="Winged helix-like DNA-binding domain superfamily/Winged helix DNA-binding domain"/>
    <property type="match status" value="1"/>
</dbReference>
<sequence length="1048" mass="117139">MYRIRGFEVGDLIVMKSAIGKKSIKDLTSTIKNCIRSKPDKVQQFESNSSKFLEPQLCAISPFVRYSHSEMAKTVFGMDNTIKELKKLLRGSYNHSVIFVIGEKGSGKTTLVKSLYEDNHVRSSFGPCSWVDYTAKITGLASFLRKVLQVEESVEDNTISELEIMNKVKETFHGEGKGRYLIVLDDVEDTCALHTLKHVLKGCKGKIICLTTRKNIEDDVLQDDTKNNSKTIMINPLEASDAHKLLVHVAFPGFHGDEFKKAIEWKDTDKLGDDDLQVTEVAKKITILKQVLVKCMGNPWNIQTAGKLLKTNPSERWDEIQERINGMLINGNREIGKVDPPIALDDNTLSLSIWRGFLYCLAFPEGLEISAQKLARLWMAEGFVQDSLLHSQEHEAESQLQVLIRKNLLVEKKKGVDGKVLKCSINQHIRPFALKMCKLNNIYRVLSVHGDGVKEVSETLRRDIRLRSLLYFGTKEFKLSFRCPHRLPIRRSAYRLLRTLELEGARLGRLPHSIGCLVCLRYLSLRNTQLEDLPASFNRLKKLLCLDIRDNYMTSLDDVSAFTEMRHLHLAKSFRNQSVLISERPAIVGQSADAVCNMGFLHSLAITAYDEDLGKEKKNTSLGVEPVDKKENISDDRISMIRSLTHLYLWDSKLDVDVLHHLQGLWDLLLSICNASTYSKLSCTQGSYRKLKKLSIVSMENLIECTFGTGAMKNLEELKFTKCDNLTDVSAKGLEHILSLKCVYLSEMHPDFVKSVKGSATGVKIHEINMHVNKSSRAATGGSQTKTHKPGAPPAIGGEATETKAIIDTITPPRGPKYCTQDTKSGHKLLADAQKSYEHIKPLSSEKGKEPLIVKDTDDDSDEDNDSQTKPDAGYKAGPSSIFVTETQIMEQSTEIDLTVEKRKNPLAQEVVTSTTSNEERTQKQTKPLHRSPSPHPRLKVKEPPKAWGAKGTTQNTKSCASNDGDKAGQTSSMAETRHNSEQAKQQPTKDKSSDVGPLIPHLQESELHVDDSVVKNACTASPIQSSDSTPNTNQESSSRSRDGMDIQ</sequence>
<feature type="region of interest" description="Disordered" evidence="3">
    <location>
        <begin position="774"/>
        <end position="798"/>
    </location>
</feature>
<dbReference type="AlphaFoldDB" id="A0A811SC12"/>
<evidence type="ECO:0008006" key="9">
    <source>
        <dbReference type="Google" id="ProtNLM"/>
    </source>
</evidence>
<protein>
    <recommendedName>
        <fullName evidence="9">NB-ARC domain-containing protein</fullName>
    </recommendedName>
</protein>
<dbReference type="Pfam" id="PF23598">
    <property type="entry name" value="LRR_14"/>
    <property type="match status" value="1"/>
</dbReference>
<dbReference type="PANTHER" id="PTHR23155:SF1020">
    <property type="entry name" value="OS06G0703200 PROTEIN"/>
    <property type="match status" value="1"/>
</dbReference>
<reference evidence="7" key="1">
    <citation type="submission" date="2020-10" db="EMBL/GenBank/DDBJ databases">
        <authorList>
            <person name="Han B."/>
            <person name="Lu T."/>
            <person name="Zhao Q."/>
            <person name="Huang X."/>
            <person name="Zhao Y."/>
        </authorList>
    </citation>
    <scope>NUCLEOTIDE SEQUENCE</scope>
</reference>
<comment type="caution">
    <text evidence="7">The sequence shown here is derived from an EMBL/GenBank/DDBJ whole genome shotgun (WGS) entry which is preliminary data.</text>
</comment>
<name>A0A811SC12_9POAL</name>
<dbReference type="InterPro" id="IPR027417">
    <property type="entry name" value="P-loop_NTPase"/>
</dbReference>
<dbReference type="Pfam" id="PF23559">
    <property type="entry name" value="WHD_DRP"/>
    <property type="match status" value="1"/>
</dbReference>
<dbReference type="Gene3D" id="3.80.10.10">
    <property type="entry name" value="Ribonuclease Inhibitor"/>
    <property type="match status" value="2"/>
</dbReference>
<feature type="compositionally biased region" description="Basic and acidic residues" evidence="3">
    <location>
        <begin position="1004"/>
        <end position="1014"/>
    </location>
</feature>
<dbReference type="InterPro" id="IPR058922">
    <property type="entry name" value="WHD_DRP"/>
</dbReference>
<feature type="domain" description="Disease resistance R13L4/SHOC-2-like LRR" evidence="6">
    <location>
        <begin position="496"/>
        <end position="774"/>
    </location>
</feature>
<evidence type="ECO:0000313" key="7">
    <source>
        <dbReference type="EMBL" id="CAD6338415.1"/>
    </source>
</evidence>
<keyword evidence="8" id="KW-1185">Reference proteome</keyword>
<dbReference type="InterPro" id="IPR002182">
    <property type="entry name" value="NB-ARC"/>
</dbReference>
<dbReference type="PANTHER" id="PTHR23155">
    <property type="entry name" value="DISEASE RESISTANCE PROTEIN RP"/>
    <property type="match status" value="1"/>
</dbReference>
<evidence type="ECO:0000256" key="3">
    <source>
        <dbReference type="SAM" id="MobiDB-lite"/>
    </source>
</evidence>
<feature type="compositionally biased region" description="Basic and acidic residues" evidence="3">
    <location>
        <begin position="976"/>
        <end position="994"/>
    </location>
</feature>
<proteinExistence type="predicted"/>
<feature type="compositionally biased region" description="Polar residues" evidence="3">
    <location>
        <begin position="952"/>
        <end position="962"/>
    </location>
</feature>
<accession>A0A811SC12</accession>
<organism evidence="7 8">
    <name type="scientific">Miscanthus lutarioriparius</name>
    <dbReference type="NCBI Taxonomy" id="422564"/>
    <lineage>
        <taxon>Eukaryota</taxon>
        <taxon>Viridiplantae</taxon>
        <taxon>Streptophyta</taxon>
        <taxon>Embryophyta</taxon>
        <taxon>Tracheophyta</taxon>
        <taxon>Spermatophyta</taxon>
        <taxon>Magnoliopsida</taxon>
        <taxon>Liliopsida</taxon>
        <taxon>Poales</taxon>
        <taxon>Poaceae</taxon>
        <taxon>PACMAD clade</taxon>
        <taxon>Panicoideae</taxon>
        <taxon>Andropogonodae</taxon>
        <taxon>Andropogoneae</taxon>
        <taxon>Saccharinae</taxon>
        <taxon>Miscanthus</taxon>
    </lineage>
</organism>
<evidence type="ECO:0000259" key="4">
    <source>
        <dbReference type="Pfam" id="PF00931"/>
    </source>
</evidence>
<dbReference type="Proteomes" id="UP000604825">
    <property type="component" value="Unassembled WGS sequence"/>
</dbReference>
<keyword evidence="1" id="KW-0677">Repeat</keyword>
<dbReference type="InterPro" id="IPR055414">
    <property type="entry name" value="LRR_R13L4/SHOC2-like"/>
</dbReference>
<dbReference type="OrthoDB" id="632105at2759"/>
<dbReference type="Gene3D" id="3.40.50.300">
    <property type="entry name" value="P-loop containing nucleotide triphosphate hydrolases"/>
    <property type="match status" value="1"/>
</dbReference>
<feature type="compositionally biased region" description="Polar residues" evidence="3">
    <location>
        <begin position="774"/>
        <end position="785"/>
    </location>
</feature>
<feature type="compositionally biased region" description="Polar residues" evidence="3">
    <location>
        <begin position="1019"/>
        <end position="1038"/>
    </location>
</feature>
<dbReference type="InterPro" id="IPR032675">
    <property type="entry name" value="LRR_dom_sf"/>
</dbReference>
<feature type="region of interest" description="Disordered" evidence="3">
    <location>
        <begin position="839"/>
        <end position="880"/>
    </location>
</feature>
<dbReference type="Pfam" id="PF00931">
    <property type="entry name" value="NB-ARC"/>
    <property type="match status" value="1"/>
</dbReference>
<feature type="domain" description="NB-ARC" evidence="4">
    <location>
        <begin position="80"/>
        <end position="252"/>
    </location>
</feature>
<evidence type="ECO:0000313" key="8">
    <source>
        <dbReference type="Proteomes" id="UP000604825"/>
    </source>
</evidence>
<feature type="compositionally biased region" description="Acidic residues" evidence="3">
    <location>
        <begin position="857"/>
        <end position="866"/>
    </location>
</feature>
<dbReference type="EMBL" id="CAJGYO010000019">
    <property type="protein sequence ID" value="CAD6338415.1"/>
    <property type="molecule type" value="Genomic_DNA"/>
</dbReference>